<dbReference type="Pfam" id="PF17921">
    <property type="entry name" value="Integrase_H2C2"/>
    <property type="match status" value="1"/>
</dbReference>
<dbReference type="SUPFAM" id="SSF50630">
    <property type="entry name" value="Acid proteases"/>
    <property type="match status" value="1"/>
</dbReference>
<dbReference type="Gene3D" id="3.10.20.370">
    <property type="match status" value="1"/>
</dbReference>
<feature type="domain" description="Reverse transcriptase" evidence="5">
    <location>
        <begin position="449"/>
        <end position="660"/>
    </location>
</feature>
<gene>
    <name evidence="8" type="primary">LOC132711126</name>
</gene>
<protein>
    <recommendedName>
        <fullName evidence="3">Gypsy retrotransposon integrase-like protein 1</fullName>
        <ecNumber evidence="2">3.1.26.4</ecNumber>
    </recommendedName>
</protein>
<evidence type="ECO:0000259" key="5">
    <source>
        <dbReference type="PROSITE" id="PS50878"/>
    </source>
</evidence>
<dbReference type="Gene3D" id="3.30.420.10">
    <property type="entry name" value="Ribonuclease H-like superfamily/Ribonuclease H"/>
    <property type="match status" value="1"/>
</dbReference>
<evidence type="ECO:0000259" key="6">
    <source>
        <dbReference type="PROSITE" id="PS50994"/>
    </source>
</evidence>
<dbReference type="InterPro" id="IPR005162">
    <property type="entry name" value="Retrotrans_gag_dom"/>
</dbReference>
<dbReference type="InterPro" id="IPR021109">
    <property type="entry name" value="Peptidase_aspartic_dom_sf"/>
</dbReference>
<dbReference type="InterPro" id="IPR043128">
    <property type="entry name" value="Rev_trsase/Diguanyl_cyclase"/>
</dbReference>
<dbReference type="InterPro" id="IPR000477">
    <property type="entry name" value="RT_dom"/>
</dbReference>
<evidence type="ECO:0000256" key="2">
    <source>
        <dbReference type="ARBA" id="ARBA00012180"/>
    </source>
</evidence>
<dbReference type="PANTHER" id="PTHR37984:SF12">
    <property type="entry name" value="RIBONUCLEASE H"/>
    <property type="match status" value="1"/>
</dbReference>
<dbReference type="SUPFAM" id="SSF53098">
    <property type="entry name" value="Ribonuclease H-like"/>
    <property type="match status" value="1"/>
</dbReference>
<evidence type="ECO:0000256" key="1">
    <source>
        <dbReference type="ARBA" id="ARBA00010879"/>
    </source>
</evidence>
<dbReference type="InterPro" id="IPR050951">
    <property type="entry name" value="Retrovirus_Pol_polyprotein"/>
</dbReference>
<dbReference type="InterPro" id="IPR041577">
    <property type="entry name" value="RT_RNaseH_2"/>
</dbReference>
<feature type="region of interest" description="Disordered" evidence="4">
    <location>
        <begin position="1224"/>
        <end position="1285"/>
    </location>
</feature>
<comment type="similarity">
    <text evidence="1">Belongs to the beta type-B retroviral polymerase family. HERV class-II K(HML-2) pol subfamily.</text>
</comment>
<dbReference type="InterPro" id="IPR043502">
    <property type="entry name" value="DNA/RNA_pol_sf"/>
</dbReference>
<sequence>MSAYTPPAPFDPKEEKWGSYMSRFECFMVANDMQGLPDVRKKALFLSHCGPRVFDTAEALLEPNSVHNISWSTLQTLLKDHYAPTPSKYIQRYDFRQRLQQEGESISEYIAALRKAATQCEYRDLDEMLLEQLICGVRDSRLQRRLLARSNLTLLIALDEARAQELSTKAAERLKSSHLTRTTQKMAPVHREATSTASEGESEEEVYRTEQSRTARREPRDGCASCGGPHSRQNCKFRDAICRSCEKRGHIAWVCRSKAHQSYKPRGQPFQSELAPHRRPNRDGGNRKGAKFEDAGAYTICIEQTCTSPGEKAYTTVEIEGRECQMEIDTGSPISIMSWENLKKVIPSARKRQLQPQQCRLKDYQGNRIPVEGKGEFQVKYGEFTEKLPLTIVSDNLPSLLGMDWFRALGMGFTGVRNVRSTLKEDLMQEFQDVFDERLGKYVGTPISFNLNPNIAPIRLKPRRVPFALKPKIDIELDKLIKQGVLVPVDHAKWETPIVTPVKPDGSVCICADYKCTINKALQQSAYPVPIVHHLLHSLGPSKIFAKLDLAQAYQQLPVDGATTEAQTIVTHRGAFKCTRLQFGVSVAPGLFQSTMERLLQGIPGVVPYFDDMLITADNVQQLRERLRGVLRKFRDAGLRVKRNKCMIAVPSVEFLGYRVDGTGIHPTESKIRAIREAPIPKDKAELQAFLGLLNFYAIFLKDKATVAEPLHRLLTKKAIWKWGKAEDRAFAGIKKLLSAESFLIQYNATLPLVLACDASPFGVGAVLSHRLPNGLEAPIAYYSRTLSSAERNYSQLDKEALAAVSGVKKFHEYLFGRDFELITDHRPLLGVDMGNADALSRCPLPDCLEDPTPGIPILLIDVLDSGPITSAEVARASTKDHVIRTVASWVMRGWPEKIGSGEFKPFAGKRDELTMQGGCLLWGNRVVIPLRLREKVLTLLHEGHPGIVRMKGLARSYVWWPSMDTDITEWVGRCQPCQESRSDPPTAPVREWERPQGPWSRIHIDFAGPFHGQTFMVVVDAFSKWVEIKLMKATTTDTTIRELRQLFATHGLPDILVSDNGPQFTATQFEGYLAGLGIRHVLSAPFHPASNGQAERFVRSAKEALSRLSPGDWQERIDKFLMAQHSTPCTATGRSPAELLMGRKLRGILDRLNPNYSPEVFKGGERKLREFTIGTPVHARNYGQGPLWEAGTITEITGPKSYRIDMGDGRVWRRHIDQLRKRVTTDTDDKLDDPTSDHDYQPEAQNTSPSRAEDLAEDSVNPYNKMRAKALSSGSNNINNQQKG</sequence>
<dbReference type="PROSITE" id="PS50994">
    <property type="entry name" value="INTEGRASE"/>
    <property type="match status" value="1"/>
</dbReference>
<dbReference type="Pfam" id="PF00665">
    <property type="entry name" value="rve"/>
    <property type="match status" value="1"/>
</dbReference>
<dbReference type="GeneID" id="132711126"/>
<dbReference type="Pfam" id="PF03732">
    <property type="entry name" value="Retrotrans_gag"/>
    <property type="match status" value="1"/>
</dbReference>
<dbReference type="PROSITE" id="PS50878">
    <property type="entry name" value="RT_POL"/>
    <property type="match status" value="1"/>
</dbReference>
<evidence type="ECO:0000313" key="8">
    <source>
        <dbReference type="RefSeq" id="XP_060545277.1"/>
    </source>
</evidence>
<dbReference type="CDD" id="cd09274">
    <property type="entry name" value="RNase_HI_RT_Ty3"/>
    <property type="match status" value="1"/>
</dbReference>
<reference evidence="8" key="1">
    <citation type="submission" date="2025-08" db="UniProtKB">
        <authorList>
            <consortium name="RefSeq"/>
        </authorList>
    </citation>
    <scope>IDENTIFICATION</scope>
    <source>
        <tissue evidence="8">Blood</tissue>
    </source>
</reference>
<evidence type="ECO:0000256" key="4">
    <source>
        <dbReference type="SAM" id="MobiDB-lite"/>
    </source>
</evidence>
<feature type="compositionally biased region" description="Basic and acidic residues" evidence="4">
    <location>
        <begin position="1224"/>
        <end position="1242"/>
    </location>
</feature>
<evidence type="ECO:0000313" key="7">
    <source>
        <dbReference type="Proteomes" id="UP001652622"/>
    </source>
</evidence>
<dbReference type="Gene3D" id="3.10.10.10">
    <property type="entry name" value="HIV Type 1 Reverse Transcriptase, subunit A, domain 1"/>
    <property type="match status" value="1"/>
</dbReference>
<accession>A0ABM3ZA68</accession>
<dbReference type="InterPro" id="IPR041588">
    <property type="entry name" value="Integrase_H2C2"/>
</dbReference>
<dbReference type="Proteomes" id="UP001652622">
    <property type="component" value="Unplaced"/>
</dbReference>
<dbReference type="InterPro" id="IPR036397">
    <property type="entry name" value="RNaseH_sf"/>
</dbReference>
<dbReference type="Gene3D" id="1.10.340.70">
    <property type="match status" value="1"/>
</dbReference>
<organism evidence="7 8">
    <name type="scientific">Pantherophis guttatus</name>
    <name type="common">Corn snake</name>
    <name type="synonym">Elaphe guttata</name>
    <dbReference type="NCBI Taxonomy" id="94885"/>
    <lineage>
        <taxon>Eukaryota</taxon>
        <taxon>Metazoa</taxon>
        <taxon>Chordata</taxon>
        <taxon>Craniata</taxon>
        <taxon>Vertebrata</taxon>
        <taxon>Euteleostomi</taxon>
        <taxon>Lepidosauria</taxon>
        <taxon>Squamata</taxon>
        <taxon>Bifurcata</taxon>
        <taxon>Unidentata</taxon>
        <taxon>Episquamata</taxon>
        <taxon>Toxicofera</taxon>
        <taxon>Serpentes</taxon>
        <taxon>Colubroidea</taxon>
        <taxon>Colubridae</taxon>
        <taxon>Colubrinae</taxon>
        <taxon>Pantherophis</taxon>
    </lineage>
</organism>
<feature type="compositionally biased region" description="Basic and acidic residues" evidence="4">
    <location>
        <begin position="205"/>
        <end position="221"/>
    </location>
</feature>
<dbReference type="EC" id="3.1.26.4" evidence="2"/>
<dbReference type="CDD" id="cd01647">
    <property type="entry name" value="RT_LTR"/>
    <property type="match status" value="1"/>
</dbReference>
<keyword evidence="7" id="KW-1185">Reference proteome</keyword>
<dbReference type="RefSeq" id="XP_060545277.1">
    <property type="nucleotide sequence ID" value="XM_060689294.1"/>
</dbReference>
<dbReference type="Gene3D" id="2.40.70.10">
    <property type="entry name" value="Acid Proteases"/>
    <property type="match status" value="1"/>
</dbReference>
<dbReference type="InterPro" id="IPR012337">
    <property type="entry name" value="RNaseH-like_sf"/>
</dbReference>
<evidence type="ECO:0000256" key="3">
    <source>
        <dbReference type="ARBA" id="ARBA00039658"/>
    </source>
</evidence>
<feature type="domain" description="Integrase catalytic" evidence="6">
    <location>
        <begin position="995"/>
        <end position="1145"/>
    </location>
</feature>
<name>A0ABM3ZA68_PANGU</name>
<dbReference type="Pfam" id="PF17919">
    <property type="entry name" value="RT_RNaseH_2"/>
    <property type="match status" value="1"/>
</dbReference>
<feature type="region of interest" description="Disordered" evidence="4">
    <location>
        <begin position="178"/>
        <end position="230"/>
    </location>
</feature>
<proteinExistence type="inferred from homology"/>
<feature type="region of interest" description="Disordered" evidence="4">
    <location>
        <begin position="263"/>
        <end position="289"/>
    </location>
</feature>
<dbReference type="PANTHER" id="PTHR37984">
    <property type="entry name" value="PROTEIN CBG26694"/>
    <property type="match status" value="1"/>
</dbReference>
<dbReference type="Gene3D" id="3.30.70.270">
    <property type="match status" value="2"/>
</dbReference>
<dbReference type="Pfam" id="PF00078">
    <property type="entry name" value="RVT_1"/>
    <property type="match status" value="1"/>
</dbReference>
<dbReference type="SUPFAM" id="SSF56672">
    <property type="entry name" value="DNA/RNA polymerases"/>
    <property type="match status" value="1"/>
</dbReference>
<dbReference type="InterPro" id="IPR001584">
    <property type="entry name" value="Integrase_cat-core"/>
</dbReference>
<feature type="compositionally biased region" description="Polar residues" evidence="4">
    <location>
        <begin position="1273"/>
        <end position="1285"/>
    </location>
</feature>